<gene>
    <name evidence="2" type="ORF">BbINS_04972</name>
</gene>
<feature type="signal peptide" evidence="1">
    <location>
        <begin position="1"/>
        <end position="23"/>
    </location>
</feature>
<evidence type="ECO:0000313" key="2">
    <source>
        <dbReference type="EMBL" id="EKS43588.1"/>
    </source>
</evidence>
<protein>
    <submittedName>
        <fullName evidence="2">Uncharacterized protein</fullName>
    </submittedName>
</protein>
<dbReference type="EMBL" id="AMQK01000017">
    <property type="protein sequence ID" value="EKS43588.1"/>
    <property type="molecule type" value="Genomic_DNA"/>
</dbReference>
<evidence type="ECO:0000313" key="3">
    <source>
        <dbReference type="Proteomes" id="UP000009359"/>
    </source>
</evidence>
<proteinExistence type="predicted"/>
<dbReference type="Proteomes" id="UP000009359">
    <property type="component" value="Unassembled WGS sequence"/>
</dbReference>
<name>A0ABN0IFV9_BARBA</name>
<organism evidence="2 3">
    <name type="scientific">Bartonella bacilliformis INS</name>
    <dbReference type="NCBI Taxonomy" id="1206782"/>
    <lineage>
        <taxon>Bacteria</taxon>
        <taxon>Pseudomonadati</taxon>
        <taxon>Pseudomonadota</taxon>
        <taxon>Alphaproteobacteria</taxon>
        <taxon>Hyphomicrobiales</taxon>
        <taxon>Bartonellaceae</taxon>
        <taxon>Bartonella</taxon>
    </lineage>
</organism>
<accession>A0ABN0IFV9</accession>
<evidence type="ECO:0000256" key="1">
    <source>
        <dbReference type="SAM" id="SignalP"/>
    </source>
</evidence>
<feature type="chain" id="PRO_5046294134" evidence="1">
    <location>
        <begin position="24"/>
        <end position="91"/>
    </location>
</feature>
<keyword evidence="1" id="KW-0732">Signal</keyword>
<dbReference type="RefSeq" id="WP_005767624.1">
    <property type="nucleotide sequence ID" value="NZ_AMQK01000017.1"/>
</dbReference>
<keyword evidence="3" id="KW-1185">Reference proteome</keyword>
<dbReference type="GeneID" id="4684215"/>
<sequence length="91" mass="10236">MKRIVLAAALCSALSSVVAPVAAGVMDEQTYWAWVKEQAKCNADKAWQIYSNNGNTDGCKEDHLKAINDIKKAYNDGGRYQLSYEEFKMLW</sequence>
<reference evidence="2 3" key="1">
    <citation type="journal article" date="2013" name="Genome Announc.">
        <title>Whole Genome Sequencing and Comparative Analysis of Bartonella bacilliformis Strain INS, the Causative Agent of Carrion's Disease.</title>
        <authorList>
            <person name="Tarazona D."/>
            <person name="Padilla C."/>
            <person name="Caceres O."/>
            <person name="Montenegro J.D."/>
            <person name="Bailon H."/>
            <person name="Ventura G."/>
            <person name="Mendoza G."/>
            <person name="Anaya E."/>
            <person name="Guio H."/>
        </authorList>
    </citation>
    <scope>NUCLEOTIDE SEQUENCE [LARGE SCALE GENOMIC DNA]</scope>
    <source>
        <strain evidence="2 3">INS</strain>
    </source>
</reference>
<comment type="caution">
    <text evidence="2">The sequence shown here is derived from an EMBL/GenBank/DDBJ whole genome shotgun (WGS) entry which is preliminary data.</text>
</comment>